<dbReference type="EMBL" id="REGN01006152">
    <property type="protein sequence ID" value="RNA10613.1"/>
    <property type="molecule type" value="Genomic_DNA"/>
</dbReference>
<sequence>MNQPVTQAPTTTQINIESQTAQKAKRGACGGGGCDDGCGGDKTLQWLKGRTKSPFQPTNFQKISSNRFINEETNYDINLSKLNMKNNLINLNGFDDLIQLPEELINHFDKEEQIKKIFPDNKSNIKPQNFIRSAILCPTNEESIIKSINFF</sequence>
<protein>
    <submittedName>
        <fullName evidence="1">Uncharacterized protein</fullName>
    </submittedName>
</protein>
<dbReference type="Proteomes" id="UP000276133">
    <property type="component" value="Unassembled WGS sequence"/>
</dbReference>
<accession>A0A3M7QH96</accession>
<evidence type="ECO:0000313" key="2">
    <source>
        <dbReference type="Proteomes" id="UP000276133"/>
    </source>
</evidence>
<organism evidence="1 2">
    <name type="scientific">Brachionus plicatilis</name>
    <name type="common">Marine rotifer</name>
    <name type="synonym">Brachionus muelleri</name>
    <dbReference type="NCBI Taxonomy" id="10195"/>
    <lineage>
        <taxon>Eukaryota</taxon>
        <taxon>Metazoa</taxon>
        <taxon>Spiralia</taxon>
        <taxon>Gnathifera</taxon>
        <taxon>Rotifera</taxon>
        <taxon>Eurotatoria</taxon>
        <taxon>Monogononta</taxon>
        <taxon>Pseudotrocha</taxon>
        <taxon>Ploima</taxon>
        <taxon>Brachionidae</taxon>
        <taxon>Brachionus</taxon>
    </lineage>
</organism>
<dbReference type="AlphaFoldDB" id="A0A3M7QH96"/>
<evidence type="ECO:0000313" key="1">
    <source>
        <dbReference type="EMBL" id="RNA10613.1"/>
    </source>
</evidence>
<name>A0A3M7QH96_BRAPC</name>
<comment type="caution">
    <text evidence="1">The sequence shown here is derived from an EMBL/GenBank/DDBJ whole genome shotgun (WGS) entry which is preliminary data.</text>
</comment>
<proteinExistence type="predicted"/>
<keyword evidence="2" id="KW-1185">Reference proteome</keyword>
<reference evidence="1 2" key="1">
    <citation type="journal article" date="2018" name="Sci. Rep.">
        <title>Genomic signatures of local adaptation to the degree of environmental predictability in rotifers.</title>
        <authorList>
            <person name="Franch-Gras L."/>
            <person name="Hahn C."/>
            <person name="Garcia-Roger E.M."/>
            <person name="Carmona M.J."/>
            <person name="Serra M."/>
            <person name="Gomez A."/>
        </authorList>
    </citation>
    <scope>NUCLEOTIDE SEQUENCE [LARGE SCALE GENOMIC DNA]</scope>
    <source>
        <strain evidence="1">HYR1</strain>
    </source>
</reference>
<gene>
    <name evidence="1" type="ORF">BpHYR1_024419</name>
</gene>